<sequence length="480" mass="55433">MITCKTIVMQSNNNAPSIDRTVSTLIDTHPHQTNRKRASTHIAYYPSIDTRVNRVQEGDYSIGSWADDHHHESYAVETEIHEPGADELHEGFTYEELFNMKRRDEADQQQVEATRERTRFSHSIDKAIRPSIDDKPPSSIDIHPKPSSTIANGADNLFMQQHTVPTHQQRVTKEFYDTSGGIDNRFQHKYRHPTRPSIDVDVLPSIDRRPEFGRRSFDLFGTRKFYLEEKDEKQMESASRDEQSYICPLENASSFTQTNLLPEIYTKDEINEMFYGVCGAQEKNEGDFQMKLDGIDYPLNDNISWLTTCMEEMRQYIAKIQHAADKHRPALIDRHYSTSIDNDPKNSHSMKSQPNFHTGPGIDQLVEEIYRTLETTEERLDRRCDDIYFPMDLTMSTLTSQIKAIQREIVEIHGYIARQPEATTSIDRCNNKSTDIHRQTSADDATNRGRLVPKVTSDMSDTHNHGEEISTDTYPSLMRH</sequence>
<feature type="compositionally biased region" description="Polar residues" evidence="1">
    <location>
        <begin position="347"/>
        <end position="356"/>
    </location>
</feature>
<feature type="region of interest" description="Disordered" evidence="1">
    <location>
        <begin position="456"/>
        <end position="480"/>
    </location>
</feature>
<protein>
    <submittedName>
        <fullName evidence="2">Uncharacterized protein</fullName>
    </submittedName>
</protein>
<feature type="region of interest" description="Disordered" evidence="1">
    <location>
        <begin position="338"/>
        <end position="361"/>
    </location>
</feature>
<organism evidence="2 3">
    <name type="scientific">Brassica cretica</name>
    <name type="common">Mustard</name>
    <dbReference type="NCBI Taxonomy" id="69181"/>
    <lineage>
        <taxon>Eukaryota</taxon>
        <taxon>Viridiplantae</taxon>
        <taxon>Streptophyta</taxon>
        <taxon>Embryophyta</taxon>
        <taxon>Tracheophyta</taxon>
        <taxon>Spermatophyta</taxon>
        <taxon>Magnoliopsida</taxon>
        <taxon>eudicotyledons</taxon>
        <taxon>Gunneridae</taxon>
        <taxon>Pentapetalae</taxon>
        <taxon>rosids</taxon>
        <taxon>malvids</taxon>
        <taxon>Brassicales</taxon>
        <taxon>Brassicaceae</taxon>
        <taxon>Brassiceae</taxon>
        <taxon>Brassica</taxon>
    </lineage>
</organism>
<evidence type="ECO:0000313" key="3">
    <source>
        <dbReference type="Proteomes" id="UP000266723"/>
    </source>
</evidence>
<gene>
    <name evidence="2" type="ORF">DY000_02031729</name>
</gene>
<name>A0ABQ7DEL6_BRACR</name>
<evidence type="ECO:0000313" key="2">
    <source>
        <dbReference type="EMBL" id="KAF3575886.1"/>
    </source>
</evidence>
<proteinExistence type="predicted"/>
<dbReference type="Proteomes" id="UP000266723">
    <property type="component" value="Unassembled WGS sequence"/>
</dbReference>
<dbReference type="EMBL" id="QGKV02000649">
    <property type="protein sequence ID" value="KAF3575886.1"/>
    <property type="molecule type" value="Genomic_DNA"/>
</dbReference>
<keyword evidence="3" id="KW-1185">Reference proteome</keyword>
<comment type="caution">
    <text evidence="2">The sequence shown here is derived from an EMBL/GenBank/DDBJ whole genome shotgun (WGS) entry which is preliminary data.</text>
</comment>
<evidence type="ECO:0000256" key="1">
    <source>
        <dbReference type="SAM" id="MobiDB-lite"/>
    </source>
</evidence>
<accession>A0ABQ7DEL6</accession>
<reference evidence="2 3" key="1">
    <citation type="journal article" date="2020" name="BMC Genomics">
        <title>Intraspecific diversification of the crop wild relative Brassica cretica Lam. using demographic model selection.</title>
        <authorList>
            <person name="Kioukis A."/>
            <person name="Michalopoulou V.A."/>
            <person name="Briers L."/>
            <person name="Pirintsos S."/>
            <person name="Studholme D.J."/>
            <person name="Pavlidis P."/>
            <person name="Sarris P.F."/>
        </authorList>
    </citation>
    <scope>NUCLEOTIDE SEQUENCE [LARGE SCALE GENOMIC DNA]</scope>
    <source>
        <strain evidence="3">cv. PFS-1207/04</strain>
    </source>
</reference>